<dbReference type="GO" id="GO:0034040">
    <property type="term" value="F:ATPase-coupled lipid transmembrane transporter activity"/>
    <property type="evidence" value="ECO:0007669"/>
    <property type="project" value="TreeGrafter"/>
</dbReference>
<feature type="domain" description="ABC transporter" evidence="8">
    <location>
        <begin position="335"/>
        <end position="558"/>
    </location>
</feature>
<accession>A0A6B8KGD3</accession>
<dbReference type="GO" id="GO:0005886">
    <property type="term" value="C:plasma membrane"/>
    <property type="evidence" value="ECO:0007669"/>
    <property type="project" value="UniProtKB-SubCell"/>
</dbReference>
<feature type="transmembrane region" description="Helical" evidence="7">
    <location>
        <begin position="274"/>
        <end position="295"/>
    </location>
</feature>
<evidence type="ECO:0000256" key="6">
    <source>
        <dbReference type="ARBA" id="ARBA00023136"/>
    </source>
</evidence>
<dbReference type="InterPro" id="IPR003593">
    <property type="entry name" value="AAA+_ATPase"/>
</dbReference>
<dbReference type="AlphaFoldDB" id="A0A6B8KGD3"/>
<evidence type="ECO:0000256" key="5">
    <source>
        <dbReference type="ARBA" id="ARBA00022989"/>
    </source>
</evidence>
<dbReference type="InterPro" id="IPR003439">
    <property type="entry name" value="ABC_transporter-like_ATP-bd"/>
</dbReference>
<dbReference type="InterPro" id="IPR027417">
    <property type="entry name" value="P-loop_NTPase"/>
</dbReference>
<organism evidence="10 11">
    <name type="scientific">Methylocystis heyeri</name>
    <dbReference type="NCBI Taxonomy" id="391905"/>
    <lineage>
        <taxon>Bacteria</taxon>
        <taxon>Pseudomonadati</taxon>
        <taxon>Pseudomonadota</taxon>
        <taxon>Alphaproteobacteria</taxon>
        <taxon>Hyphomicrobiales</taxon>
        <taxon>Methylocystaceae</taxon>
        <taxon>Methylocystis</taxon>
    </lineage>
</organism>
<evidence type="ECO:0000313" key="11">
    <source>
        <dbReference type="Proteomes" id="UP000309061"/>
    </source>
</evidence>
<dbReference type="SUPFAM" id="SSF52540">
    <property type="entry name" value="P-loop containing nucleoside triphosphate hydrolases"/>
    <property type="match status" value="1"/>
</dbReference>
<dbReference type="GO" id="GO:0016887">
    <property type="term" value="F:ATP hydrolysis activity"/>
    <property type="evidence" value="ECO:0007669"/>
    <property type="project" value="InterPro"/>
</dbReference>
<keyword evidence="4" id="KW-0067">ATP-binding</keyword>
<keyword evidence="11" id="KW-1185">Reference proteome</keyword>
<feature type="transmembrane region" description="Helical" evidence="7">
    <location>
        <begin position="61"/>
        <end position="85"/>
    </location>
</feature>
<evidence type="ECO:0000259" key="8">
    <source>
        <dbReference type="PROSITE" id="PS50893"/>
    </source>
</evidence>
<evidence type="ECO:0000313" key="10">
    <source>
        <dbReference type="EMBL" id="QGM46679.1"/>
    </source>
</evidence>
<evidence type="ECO:0000256" key="2">
    <source>
        <dbReference type="ARBA" id="ARBA00022692"/>
    </source>
</evidence>
<evidence type="ECO:0000259" key="9">
    <source>
        <dbReference type="PROSITE" id="PS50929"/>
    </source>
</evidence>
<feature type="transmembrane region" description="Helical" evidence="7">
    <location>
        <begin position="150"/>
        <end position="176"/>
    </location>
</feature>
<keyword evidence="5 7" id="KW-1133">Transmembrane helix</keyword>
<dbReference type="InterPro" id="IPR039421">
    <property type="entry name" value="Type_1_exporter"/>
</dbReference>
<dbReference type="Proteomes" id="UP000309061">
    <property type="component" value="Chromosome"/>
</dbReference>
<reference evidence="10 11" key="1">
    <citation type="submission" date="2019-11" db="EMBL/GenBank/DDBJ databases">
        <title>The genome sequence of Methylocystis heyeri.</title>
        <authorList>
            <person name="Oshkin I.Y."/>
            <person name="Miroshnikov K."/>
            <person name="Dedysh S.N."/>
        </authorList>
    </citation>
    <scope>NUCLEOTIDE SEQUENCE [LARGE SCALE GENOMIC DNA]</scope>
    <source>
        <strain evidence="10 11">H2</strain>
    </source>
</reference>
<evidence type="ECO:0000256" key="1">
    <source>
        <dbReference type="ARBA" id="ARBA00004651"/>
    </source>
</evidence>
<dbReference type="PANTHER" id="PTHR24221:SF654">
    <property type="entry name" value="ATP-BINDING CASSETTE SUB-FAMILY B MEMBER 6"/>
    <property type="match status" value="1"/>
</dbReference>
<evidence type="ECO:0000256" key="4">
    <source>
        <dbReference type="ARBA" id="ARBA00022840"/>
    </source>
</evidence>
<dbReference type="PANTHER" id="PTHR24221">
    <property type="entry name" value="ATP-BINDING CASSETTE SUB-FAMILY B"/>
    <property type="match status" value="1"/>
</dbReference>
<dbReference type="GO" id="GO:0140359">
    <property type="term" value="F:ABC-type transporter activity"/>
    <property type="evidence" value="ECO:0007669"/>
    <property type="project" value="InterPro"/>
</dbReference>
<keyword evidence="2 7" id="KW-0812">Transmembrane</keyword>
<keyword evidence="6 7" id="KW-0472">Membrane</keyword>
<dbReference type="GO" id="GO:0015833">
    <property type="term" value="P:peptide transport"/>
    <property type="evidence" value="ECO:0007669"/>
    <property type="project" value="InterPro"/>
</dbReference>
<proteinExistence type="predicted"/>
<feature type="domain" description="ABC transmembrane type-1" evidence="9">
    <location>
        <begin position="21"/>
        <end position="300"/>
    </location>
</feature>
<dbReference type="SMART" id="SM00382">
    <property type="entry name" value="AAA"/>
    <property type="match status" value="1"/>
</dbReference>
<dbReference type="InterPro" id="IPR011527">
    <property type="entry name" value="ABC1_TM_dom"/>
</dbReference>
<dbReference type="PROSITE" id="PS50929">
    <property type="entry name" value="ABC_TM1F"/>
    <property type="match status" value="1"/>
</dbReference>
<dbReference type="Gene3D" id="1.20.1560.10">
    <property type="entry name" value="ABC transporter type 1, transmembrane domain"/>
    <property type="match status" value="1"/>
</dbReference>
<evidence type="ECO:0000256" key="3">
    <source>
        <dbReference type="ARBA" id="ARBA00022741"/>
    </source>
</evidence>
<gene>
    <name evidence="10" type="ORF">H2LOC_013795</name>
</gene>
<sequence length="559" mass="61167">MKPEARASILDLWRMFGAPKAALILSGAAGLLAGGSSAGLVMLVNRSLSGGAEGADSATPLVFTGLCALALISSSVSVALLSRIAQENQYRLRMRLAQRILNTPAHRLESCGRHRLMAALTDDVQSVVAAQEVLPFLFVEGAKIVAAFSYLAYLSLPLLGFVLFFVVFGVLSYQFAQAQAMRWFALARETDDALFRHLRALTEGYKELMMDARRRTAYLEADLERTARLLRNRLNRANVIAVLANNWSETLYYVCIGAILFVAARLVETPQATLIGFTLAILFIGGPLSVIFNGIPAIAKGVVALRNIEALRLESSDNPLAPVDRPVEGASPQTLALAGVTYRHQGQGENGGYPIGPFDFVIRPGELIFLTGGNGSGKTTLALVILGLYAPTTGEVRIGGERVTDGNREAYRQNFSAVLSDSYLFDSLLGYGEGAQREQAEALLAMLELDHKLRIDGGRFSTIDLSRGERKRLALLAACLSDSPFFLFDEWAADQDPKFRDFFYRRLLPDLKARGKTVIVITHDDRYFRFCDRRLHLTVGQLEELQPHAPDLPAAAVLE</sequence>
<dbReference type="SUPFAM" id="SSF90123">
    <property type="entry name" value="ABC transporter transmembrane region"/>
    <property type="match status" value="1"/>
</dbReference>
<dbReference type="Gene3D" id="3.40.50.300">
    <property type="entry name" value="P-loop containing nucleotide triphosphate hydrolases"/>
    <property type="match status" value="1"/>
</dbReference>
<name>A0A6B8KGD3_9HYPH</name>
<dbReference type="InterPro" id="IPR036640">
    <property type="entry name" value="ABC1_TM_sf"/>
</dbReference>
<dbReference type="OrthoDB" id="9760776at2"/>
<dbReference type="NCBIfam" id="TIGR01194">
    <property type="entry name" value="cyc_pep_trnsptr"/>
    <property type="match status" value="1"/>
</dbReference>
<keyword evidence="3" id="KW-0547">Nucleotide-binding</keyword>
<dbReference type="EMBL" id="CP046052">
    <property type="protein sequence ID" value="QGM46679.1"/>
    <property type="molecule type" value="Genomic_DNA"/>
</dbReference>
<dbReference type="GO" id="GO:0005524">
    <property type="term" value="F:ATP binding"/>
    <property type="evidence" value="ECO:0007669"/>
    <property type="project" value="UniProtKB-KW"/>
</dbReference>
<dbReference type="GO" id="GO:1904680">
    <property type="term" value="F:peptide transmembrane transporter activity"/>
    <property type="evidence" value="ECO:0007669"/>
    <property type="project" value="InterPro"/>
</dbReference>
<dbReference type="Pfam" id="PF00005">
    <property type="entry name" value="ABC_tran"/>
    <property type="match status" value="1"/>
</dbReference>
<dbReference type="KEGG" id="mhey:H2LOC_013795"/>
<dbReference type="InterPro" id="IPR005898">
    <property type="entry name" value="Cyc_pep_transpt_SyrD/YojI"/>
</dbReference>
<evidence type="ECO:0000256" key="7">
    <source>
        <dbReference type="SAM" id="Phobius"/>
    </source>
</evidence>
<feature type="transmembrane region" description="Helical" evidence="7">
    <location>
        <begin position="250"/>
        <end position="267"/>
    </location>
</feature>
<protein>
    <submittedName>
        <fullName evidence="10">Cyclic peptide export ABC transporter</fullName>
    </submittedName>
</protein>
<dbReference type="PROSITE" id="PS50893">
    <property type="entry name" value="ABC_TRANSPORTER_2"/>
    <property type="match status" value="1"/>
</dbReference>
<comment type="subcellular location">
    <subcellularLocation>
        <location evidence="1">Cell membrane</location>
        <topology evidence="1">Multi-pass membrane protein</topology>
    </subcellularLocation>
</comment>
<dbReference type="RefSeq" id="WP_136496903.1">
    <property type="nucleotide sequence ID" value="NZ_CP046052.1"/>
</dbReference>